<protein>
    <recommendedName>
        <fullName evidence="3">Carboxypeptidase regulatory-like domain-containing protein</fullName>
    </recommendedName>
</protein>
<keyword evidence="2" id="KW-1185">Reference proteome</keyword>
<dbReference type="AlphaFoldDB" id="A0A7I8DP60"/>
<evidence type="ECO:0000313" key="1">
    <source>
        <dbReference type="EMBL" id="BCJ98076.1"/>
    </source>
</evidence>
<evidence type="ECO:0000313" key="2">
    <source>
        <dbReference type="Proteomes" id="UP000515703"/>
    </source>
</evidence>
<dbReference type="KEGG" id="acht:bsdcttw_11170"/>
<sequence length="339" mass="38234">MESYKYNQIKVYPAQMGTQNFGKLQVDVTSEQGFRPIPGAKVRITYTGNPDSVVEELTTDSQGRTPQVDLPAPSLDYSLDATSDAQPYSEYNITVSSEGFDNVDVDGSQILPDVTAIQPISLRAQPGNQLYVIPPHTLYGDYPPKIAESEIKPTSESGEIVLPRVVVPEFVIVHDGPPTDTSAENHYVRYRDYVKNVASSEIYATWPASTITANILAIMSFTLNRVYTEWYRNKGYNFTITSSTAFDHKWMNGRNIYDTISAAVDQVFNNYLSRPNVVQPILTQYCDGRNVTCPGWMTILQQGIYNKKPLYSAVCGCLRVVKVNIQQTFFFVKYYFFYN</sequence>
<reference evidence="1 2" key="2">
    <citation type="submission" date="2020-08" db="EMBL/GenBank/DDBJ databases">
        <authorList>
            <person name="Ueki A."/>
            <person name="Tonouchi A."/>
        </authorList>
    </citation>
    <scope>NUCLEOTIDE SEQUENCE [LARGE SCALE GENOMIC DNA]</scope>
    <source>
        <strain evidence="1 2">CTTW</strain>
    </source>
</reference>
<accession>A0A7I8DP60</accession>
<gene>
    <name evidence="1" type="ORF">bsdcttw_11170</name>
</gene>
<reference evidence="1 2" key="1">
    <citation type="submission" date="2020-08" db="EMBL/GenBank/DDBJ databases">
        <title>Draft genome sequencing of an Anaerocolumna strain isolated from anoxic soil subjected to BSD treatment.</title>
        <authorList>
            <person name="Uek A."/>
            <person name="Tonouchi A."/>
        </authorList>
    </citation>
    <scope>NUCLEOTIDE SEQUENCE [LARGE SCALE GENOMIC DNA]</scope>
    <source>
        <strain evidence="1 2">CTTW</strain>
    </source>
</reference>
<proteinExistence type="predicted"/>
<dbReference type="EMBL" id="AP023368">
    <property type="protein sequence ID" value="BCJ98076.1"/>
    <property type="molecule type" value="Genomic_DNA"/>
</dbReference>
<evidence type="ECO:0008006" key="3">
    <source>
        <dbReference type="Google" id="ProtNLM"/>
    </source>
</evidence>
<dbReference type="Proteomes" id="UP000515703">
    <property type="component" value="Chromosome"/>
</dbReference>
<dbReference type="RefSeq" id="WP_330602384.1">
    <property type="nucleotide sequence ID" value="NZ_AP023368.1"/>
</dbReference>
<organism evidence="1 2">
    <name type="scientific">Anaerocolumna chitinilytica</name>
    <dbReference type="NCBI Taxonomy" id="1727145"/>
    <lineage>
        <taxon>Bacteria</taxon>
        <taxon>Bacillati</taxon>
        <taxon>Bacillota</taxon>
        <taxon>Clostridia</taxon>
        <taxon>Lachnospirales</taxon>
        <taxon>Lachnospiraceae</taxon>
        <taxon>Anaerocolumna</taxon>
    </lineage>
</organism>
<name>A0A7I8DP60_9FIRM</name>